<comment type="similarity">
    <text evidence="1 3">Belongs to the glyceraldehyde-3-phosphate dehydrogenase family.</text>
</comment>
<dbReference type="NCBIfam" id="NF006139">
    <property type="entry name" value="PRK08289.1"/>
    <property type="match status" value="1"/>
</dbReference>
<dbReference type="InterPro" id="IPR020829">
    <property type="entry name" value="GlycerAld_3-P_DH_cat"/>
</dbReference>
<dbReference type="SUPFAM" id="SSF55347">
    <property type="entry name" value="Glyceraldehyde-3-phosphate dehydrogenase-like, C-terminal domain"/>
    <property type="match status" value="1"/>
</dbReference>
<dbReference type="Gene3D" id="3.40.50.720">
    <property type="entry name" value="NAD(P)-binding Rossmann-like Domain"/>
    <property type="match status" value="1"/>
</dbReference>
<dbReference type="CDD" id="cd18126">
    <property type="entry name" value="GAPDH_I_C"/>
    <property type="match status" value="1"/>
</dbReference>
<gene>
    <name evidence="5" type="ORF">GCM10009720_25340</name>
</gene>
<proteinExistence type="inferred from homology"/>
<dbReference type="InterPro" id="IPR020831">
    <property type="entry name" value="GlycerAld/Erythrose_P_DH"/>
</dbReference>
<feature type="domain" description="Glyceraldehyde 3-phosphate dehydrogenase NAD(P) binding" evidence="4">
    <location>
        <begin position="146"/>
        <end position="307"/>
    </location>
</feature>
<evidence type="ECO:0000313" key="5">
    <source>
        <dbReference type="EMBL" id="GAA2043415.1"/>
    </source>
</evidence>
<dbReference type="Proteomes" id="UP001501461">
    <property type="component" value="Unassembled WGS sequence"/>
</dbReference>
<dbReference type="SUPFAM" id="SSF51735">
    <property type="entry name" value="NAD(P)-binding Rossmann-fold domains"/>
    <property type="match status" value="1"/>
</dbReference>
<comment type="caution">
    <text evidence="5">The sequence shown here is derived from an EMBL/GenBank/DDBJ whole genome shotgun (WGS) entry which is preliminary data.</text>
</comment>
<dbReference type="NCBIfam" id="TIGR01534">
    <property type="entry name" value="GAPDH-I"/>
    <property type="match status" value="1"/>
</dbReference>
<dbReference type="InterPro" id="IPR020828">
    <property type="entry name" value="GlycerAld_3-P_DH_NAD(P)-bd"/>
</dbReference>
<keyword evidence="2" id="KW-0560">Oxidoreductase</keyword>
<dbReference type="CDD" id="cd05214">
    <property type="entry name" value="GAPDH_I_N"/>
    <property type="match status" value="1"/>
</dbReference>
<accession>A0ABN2UWR7</accession>
<dbReference type="InterPro" id="IPR020830">
    <property type="entry name" value="GlycerAld_3-P_DH_AS"/>
</dbReference>
<dbReference type="PROSITE" id="PS00071">
    <property type="entry name" value="GAPDH"/>
    <property type="match status" value="1"/>
</dbReference>
<evidence type="ECO:0000259" key="4">
    <source>
        <dbReference type="SMART" id="SM00846"/>
    </source>
</evidence>
<dbReference type="PRINTS" id="PR00078">
    <property type="entry name" value="G3PDHDRGNASE"/>
</dbReference>
<dbReference type="InterPro" id="IPR036291">
    <property type="entry name" value="NAD(P)-bd_dom_sf"/>
</dbReference>
<sequence length="501" mass="54242">MAAPPIAHYAEKDHNVADITASTRQTLQQWSEREQLAEQMVPLIGSLYRNNNVVTSIYGRSLVHQSVVDILKAHRFARQVDESTLPVDDSFAIVQAMSDLNLGAGSVDLARMVKKFRDVGGDAKTFVRTELADIVDKNGEGLGDTTDVVLYGFGRIGRLLARILLDHAGGGTTLRLRAIVVRRNSDDDITKRASLLRRDSVHGAFNGTIEVDEEANTITANGTKIQIIYASDPASIDYTEYGINNAIVVDNTGVWRDEKGLGQHLEAKGTSKVILTAPGKGDLKNIVFGVNSDDITEDDTIISAASCTTNAITPVLKVINDEYGIHHGHVETVHAYTNDQNLIDNFHKGSRRGRAAGLNMVLTETGAATAVAKALPELAGKLSGNAIRVPVPNVSMAILKLELDGETSKEEINARLRQESLTGDLSKQIDYIYSHDAVSNDFVGSNRAGVVDGLATIVNEGSKGSSLVLYVWYDNEYGYSTQVVRAVETLAGENLQVFPKN</sequence>
<dbReference type="InterPro" id="IPR006424">
    <property type="entry name" value="Glyceraldehyde-3-P_DH_1"/>
</dbReference>
<dbReference type="EMBL" id="BAAAMN010000049">
    <property type="protein sequence ID" value="GAA2043415.1"/>
    <property type="molecule type" value="Genomic_DNA"/>
</dbReference>
<evidence type="ECO:0000256" key="2">
    <source>
        <dbReference type="ARBA" id="ARBA00023002"/>
    </source>
</evidence>
<keyword evidence="6" id="KW-1185">Reference proteome</keyword>
<evidence type="ECO:0000256" key="3">
    <source>
        <dbReference type="RuleBase" id="RU000397"/>
    </source>
</evidence>
<evidence type="ECO:0000256" key="1">
    <source>
        <dbReference type="ARBA" id="ARBA00007406"/>
    </source>
</evidence>
<evidence type="ECO:0000313" key="6">
    <source>
        <dbReference type="Proteomes" id="UP001501461"/>
    </source>
</evidence>
<dbReference type="SMART" id="SM00846">
    <property type="entry name" value="Gp_dh_N"/>
    <property type="match status" value="1"/>
</dbReference>
<dbReference type="Pfam" id="PF02800">
    <property type="entry name" value="Gp_dh_C"/>
    <property type="match status" value="1"/>
</dbReference>
<dbReference type="Pfam" id="PF00044">
    <property type="entry name" value="Gp_dh_N"/>
    <property type="match status" value="1"/>
</dbReference>
<name>A0ABN2UWR7_9MICC</name>
<dbReference type="Gene3D" id="3.30.360.10">
    <property type="entry name" value="Dihydrodipicolinate Reductase, domain 2"/>
    <property type="match status" value="1"/>
</dbReference>
<protein>
    <submittedName>
        <fullName evidence="5">Glyceraldehyde-3-phosphate dehydrogenase</fullName>
    </submittedName>
</protein>
<dbReference type="PANTHER" id="PTHR43454">
    <property type="entry name" value="GLYCERALDEHYDE-3-PHOSPHATE DEHYDROGENASE"/>
    <property type="match status" value="1"/>
</dbReference>
<organism evidence="5 6">
    <name type="scientific">Yaniella flava</name>
    <dbReference type="NCBI Taxonomy" id="287930"/>
    <lineage>
        <taxon>Bacteria</taxon>
        <taxon>Bacillati</taxon>
        <taxon>Actinomycetota</taxon>
        <taxon>Actinomycetes</taxon>
        <taxon>Micrococcales</taxon>
        <taxon>Micrococcaceae</taxon>
        <taxon>Yaniella</taxon>
    </lineage>
</organism>
<reference evidence="5 6" key="1">
    <citation type="journal article" date="2019" name="Int. J. Syst. Evol. Microbiol.">
        <title>The Global Catalogue of Microorganisms (GCM) 10K type strain sequencing project: providing services to taxonomists for standard genome sequencing and annotation.</title>
        <authorList>
            <consortium name="The Broad Institute Genomics Platform"/>
            <consortium name="The Broad Institute Genome Sequencing Center for Infectious Disease"/>
            <person name="Wu L."/>
            <person name="Ma J."/>
        </authorList>
    </citation>
    <scope>NUCLEOTIDE SEQUENCE [LARGE SCALE GENOMIC DNA]</scope>
    <source>
        <strain evidence="5 6">JCM 13595</strain>
    </source>
</reference>
<dbReference type="PANTHER" id="PTHR43454:SF1">
    <property type="entry name" value="GLYCERALDEHYDE 3-PHOSPHATE DEHYDROGENASE NAD(P) BINDING DOMAIN-CONTAINING PROTEIN"/>
    <property type="match status" value="1"/>
</dbReference>